<dbReference type="PRINTS" id="PR00891">
    <property type="entry name" value="RABGDIREP"/>
</dbReference>
<dbReference type="Gene3D" id="3.50.50.60">
    <property type="entry name" value="FAD/NAD(P)-binding domain"/>
    <property type="match status" value="2"/>
</dbReference>
<reference evidence="9" key="3">
    <citation type="submission" date="2025-09" db="UniProtKB">
        <authorList>
            <consortium name="Ensembl"/>
        </authorList>
    </citation>
    <scope>IDENTIFICATION</scope>
</reference>
<dbReference type="GO" id="GO:0005093">
    <property type="term" value="F:Rab GDP-dissociation inhibitor activity"/>
    <property type="evidence" value="ECO:0007669"/>
    <property type="project" value="InterPro"/>
</dbReference>
<reference evidence="9" key="1">
    <citation type="submission" date="2019-07" db="EMBL/GenBank/DDBJ databases">
        <authorList>
            <consortium name="Wellcome Sanger Institute Data Sharing"/>
        </authorList>
    </citation>
    <scope>NUCLEOTIDE SEQUENCE [LARGE SCALE GENOMIC DNA]</scope>
</reference>
<dbReference type="PRINTS" id="PR00892">
    <property type="entry name" value="RABGDI"/>
</dbReference>
<dbReference type="FunFam" id="3.50.50.60:FF:000232">
    <property type="entry name" value="Rab GDP dissociation inhibitor"/>
    <property type="match status" value="1"/>
</dbReference>
<dbReference type="GO" id="GO:0016192">
    <property type="term" value="P:vesicle-mediated transport"/>
    <property type="evidence" value="ECO:0007669"/>
    <property type="project" value="TreeGrafter"/>
</dbReference>
<reference evidence="9" key="2">
    <citation type="submission" date="2025-08" db="UniProtKB">
        <authorList>
            <consortium name="Ensembl"/>
        </authorList>
    </citation>
    <scope>IDENTIFICATION</scope>
</reference>
<sequence length="402" mass="45521">MDEEYDVIVLGTGLTECILSGIMSVNGKKVLHMDRNPYYGGESSSITPLEELYKRFGLPDSPPESMGRGRDWNVDLIPKFLMANDLMGMFEKRRFRKFLVFVANFDENDPKTFEGVDPKATTMRDVYKKFDLGQDVIDFTGHALALYRTDDYLDVPCLETVNRIKLYSESLARYGKSPYLYPLYGLGELPQGFARLSAIYGGTYMLNKPVDDIVMEDGHVVGVKSEGEVARCKQLICDPSYIQDRVRKAGQVIRVICVLSHPIKNTNDANSCQIIIPQNQVNRKSDIYVCMISYAHNVAAQGKYIAIISTTVETSEPEAEIEPALELLEPIDQKFVAISDLYEPTDDGTESQVFASRSYDATTHFETTCNDIKDIYKRMTGSEFDFENMKRKQNDVFGEDEQ</sequence>
<dbReference type="GO" id="GO:0005794">
    <property type="term" value="C:Golgi apparatus"/>
    <property type="evidence" value="ECO:0007669"/>
    <property type="project" value="UniProtKB-SubCell"/>
</dbReference>
<keyword evidence="4 8" id="KW-0343">GTPase activation</keyword>
<evidence type="ECO:0000256" key="6">
    <source>
        <dbReference type="ARBA" id="ARBA00023034"/>
    </source>
</evidence>
<dbReference type="InterPro" id="IPR018203">
    <property type="entry name" value="GDP_dissociation_inhibitor"/>
</dbReference>
<dbReference type="AlphaFoldDB" id="A0A8C4ZYK9"/>
<dbReference type="PANTHER" id="PTHR11787">
    <property type="entry name" value="RAB GDP-DISSOCIATION INHIBITOR"/>
    <property type="match status" value="1"/>
</dbReference>
<organism evidence="9 10">
    <name type="scientific">Gadus morhua</name>
    <name type="common">Atlantic cod</name>
    <dbReference type="NCBI Taxonomy" id="8049"/>
    <lineage>
        <taxon>Eukaryota</taxon>
        <taxon>Metazoa</taxon>
        <taxon>Chordata</taxon>
        <taxon>Craniata</taxon>
        <taxon>Vertebrata</taxon>
        <taxon>Euteleostomi</taxon>
        <taxon>Actinopterygii</taxon>
        <taxon>Neopterygii</taxon>
        <taxon>Teleostei</taxon>
        <taxon>Neoteleostei</taxon>
        <taxon>Acanthomorphata</taxon>
        <taxon>Zeiogadaria</taxon>
        <taxon>Gadariae</taxon>
        <taxon>Gadiformes</taxon>
        <taxon>Gadoidei</taxon>
        <taxon>Gadidae</taxon>
        <taxon>Gadus</taxon>
    </lineage>
</organism>
<evidence type="ECO:0000313" key="9">
    <source>
        <dbReference type="Ensembl" id="ENSGMOP00000022115.1"/>
    </source>
</evidence>
<dbReference type="InterPro" id="IPR000806">
    <property type="entry name" value="RabGDI"/>
</dbReference>
<dbReference type="Ensembl" id="ENSGMOT00000045619.1">
    <property type="protein sequence ID" value="ENSGMOP00000022115.1"/>
    <property type="gene ID" value="ENSGMOG00000003624.2"/>
</dbReference>
<dbReference type="GO" id="GO:0007264">
    <property type="term" value="P:small GTPase-mediated signal transduction"/>
    <property type="evidence" value="ECO:0007669"/>
    <property type="project" value="InterPro"/>
</dbReference>
<evidence type="ECO:0000256" key="8">
    <source>
        <dbReference type="RuleBase" id="RU363124"/>
    </source>
</evidence>
<dbReference type="GeneTree" id="ENSGT00950000182994"/>
<evidence type="ECO:0000256" key="4">
    <source>
        <dbReference type="ARBA" id="ARBA00022468"/>
    </source>
</evidence>
<keyword evidence="10" id="KW-1185">Reference proteome</keyword>
<evidence type="ECO:0000256" key="1">
    <source>
        <dbReference type="ARBA" id="ARBA00004496"/>
    </source>
</evidence>
<proteinExistence type="inferred from homology"/>
<dbReference type="Gene3D" id="3.30.519.10">
    <property type="entry name" value="Guanine Nucleotide Dissociation Inhibitor, domain 2"/>
    <property type="match status" value="2"/>
</dbReference>
<evidence type="ECO:0000256" key="2">
    <source>
        <dbReference type="ARBA" id="ARBA00004601"/>
    </source>
</evidence>
<dbReference type="FunFam" id="3.30.519.10:FF:000009">
    <property type="entry name" value="Rab GDP dissociation inhibitor"/>
    <property type="match status" value="1"/>
</dbReference>
<dbReference type="SUPFAM" id="SSF51905">
    <property type="entry name" value="FAD/NAD(P)-binding domain"/>
    <property type="match status" value="2"/>
</dbReference>
<comment type="subcellular location">
    <subcellularLocation>
        <location evidence="1 8">Cytoplasm</location>
    </subcellularLocation>
    <subcellularLocation>
        <location evidence="2">Golgi apparatus</location>
        <location evidence="2">trans-Golgi network</location>
    </subcellularLocation>
</comment>
<accession>A0A8C4ZYK9</accession>
<comment type="function">
    <text evidence="7">Regulates the GDP/GTP exchange reaction of most Rab proteins by inhibiting the dissociation of GDP from them, and the subsequent binding of GTP to them. Promotes the dissociation of GDP-bound Rab proteins from the membrane and inhibits their activation. Promotes the dissociation of RAB1A, RAB3A, RAB5A and RAB10 from membranes.</text>
</comment>
<name>A0A8C4ZYK9_GADMO</name>
<evidence type="ECO:0000256" key="5">
    <source>
        <dbReference type="ARBA" id="ARBA00022490"/>
    </source>
</evidence>
<dbReference type="Pfam" id="PF00996">
    <property type="entry name" value="GDI"/>
    <property type="match status" value="1"/>
</dbReference>
<dbReference type="FunFam" id="3.30.519.10:FF:000005">
    <property type="entry name" value="Rab GDP dissociation inhibitor"/>
    <property type="match status" value="1"/>
</dbReference>
<dbReference type="InterPro" id="IPR036188">
    <property type="entry name" value="FAD/NAD-bd_sf"/>
</dbReference>
<evidence type="ECO:0000256" key="7">
    <source>
        <dbReference type="ARBA" id="ARBA00037119"/>
    </source>
</evidence>
<comment type="function">
    <text evidence="8">Regulates the GDP/GTP exchange reaction of most RAB proteins by inhibiting the dissociation of GDP from them, and the subsequent binding of GTP.</text>
</comment>
<keyword evidence="6" id="KW-0333">Golgi apparatus</keyword>
<protein>
    <recommendedName>
        <fullName evidence="8">Rab GDP dissociation inhibitor</fullName>
    </recommendedName>
</protein>
<dbReference type="Gene3D" id="1.10.405.10">
    <property type="entry name" value="Guanine Nucleotide Dissociation Inhibitor, domain 1"/>
    <property type="match status" value="1"/>
</dbReference>
<dbReference type="GO" id="GO:0015031">
    <property type="term" value="P:protein transport"/>
    <property type="evidence" value="ECO:0007669"/>
    <property type="project" value="InterPro"/>
</dbReference>
<evidence type="ECO:0000256" key="3">
    <source>
        <dbReference type="ARBA" id="ARBA00005593"/>
    </source>
</evidence>
<dbReference type="PANTHER" id="PTHR11787:SF3">
    <property type="entry name" value="RAB GDP DISSOCIATION INHIBITOR ALPHA"/>
    <property type="match status" value="1"/>
</dbReference>
<dbReference type="FunFam" id="3.50.50.60:FF:000158">
    <property type="entry name" value="Rab GDP dissociation inhibitor"/>
    <property type="match status" value="1"/>
</dbReference>
<evidence type="ECO:0000313" key="10">
    <source>
        <dbReference type="Proteomes" id="UP000694546"/>
    </source>
</evidence>
<comment type="similarity">
    <text evidence="3 8">Belongs to the Rab GDI family.</text>
</comment>
<dbReference type="Proteomes" id="UP000694546">
    <property type="component" value="Chromosome 1"/>
</dbReference>
<dbReference type="FunFam" id="1.10.405.10:FF:000001">
    <property type="entry name" value="Rab GDP dissociation inhibitor"/>
    <property type="match status" value="1"/>
</dbReference>
<dbReference type="GO" id="GO:0005096">
    <property type="term" value="F:GTPase activator activity"/>
    <property type="evidence" value="ECO:0007669"/>
    <property type="project" value="UniProtKB-KW"/>
</dbReference>
<keyword evidence="5 8" id="KW-0963">Cytoplasm</keyword>